<dbReference type="PANTHER" id="PTHR45937">
    <property type="entry name" value="ASPARAGINE SYNTHETASE DOMAIN-CONTAINING PROTEIN 1"/>
    <property type="match status" value="1"/>
</dbReference>
<keyword evidence="1" id="KW-0028">Amino-acid biosynthesis</keyword>
<evidence type="ECO:0000313" key="6">
    <source>
        <dbReference type="EMBL" id="KAG5999140.1"/>
    </source>
</evidence>
<dbReference type="Gene3D" id="3.60.20.10">
    <property type="entry name" value="Glutamine Phosphoribosylpyrophosphate, subunit 1, domain 1"/>
    <property type="match status" value="1"/>
</dbReference>
<evidence type="ECO:0000256" key="2">
    <source>
        <dbReference type="ARBA" id="ARBA00022888"/>
    </source>
</evidence>
<proteinExistence type="predicted"/>
<evidence type="ECO:0000256" key="1">
    <source>
        <dbReference type="ARBA" id="ARBA00022605"/>
    </source>
</evidence>
<dbReference type="EMBL" id="SRPW01001780">
    <property type="protein sequence ID" value="KAG5999140.1"/>
    <property type="molecule type" value="Genomic_DNA"/>
</dbReference>
<gene>
    <name evidence="6" type="ORF">E4U43_002258</name>
</gene>
<keyword evidence="2" id="KW-0061">Asparagine biosynthesis</keyword>
<dbReference type="InterPro" id="IPR029055">
    <property type="entry name" value="Ntn_hydrolases_N"/>
</dbReference>
<sequence length="231" mass="25021">MCGIHAAIYAAGACPKSAALERRLRNRGPDHQGTVTTCLESSDHGHGHGHDHDHATTLAFTSTVLSLRGDHVARQPLVDQVTGSVLCWNGEAWKIRGREVHGNDGEAVMSLLVEASRSRTCPTDDDGSSVLRVLRVLRDIEGPFAFIYYDKAAGRLFYGRDRLGRRSLLVKTGDPFVLASIADDCAAGEWAEVEADGIYVLELPGPGAGDGERPLGEYAPSRHDWVDDDSF</sequence>
<evidence type="ECO:0000259" key="5">
    <source>
        <dbReference type="PROSITE" id="PS51278"/>
    </source>
</evidence>
<protein>
    <recommendedName>
        <fullName evidence="5">Glutamine amidotransferase type-2 domain-containing protein</fullName>
    </recommendedName>
</protein>
<dbReference type="InterPro" id="IPR017932">
    <property type="entry name" value="GATase_2_dom"/>
</dbReference>
<accession>A0A9P7N6K3</accession>
<dbReference type="Proteomes" id="UP000748025">
    <property type="component" value="Unassembled WGS sequence"/>
</dbReference>
<evidence type="ECO:0000256" key="4">
    <source>
        <dbReference type="SAM" id="MobiDB-lite"/>
    </source>
</evidence>
<organism evidence="6 7">
    <name type="scientific">Claviceps pusilla</name>
    <dbReference type="NCBI Taxonomy" id="123648"/>
    <lineage>
        <taxon>Eukaryota</taxon>
        <taxon>Fungi</taxon>
        <taxon>Dikarya</taxon>
        <taxon>Ascomycota</taxon>
        <taxon>Pezizomycotina</taxon>
        <taxon>Sordariomycetes</taxon>
        <taxon>Hypocreomycetidae</taxon>
        <taxon>Hypocreales</taxon>
        <taxon>Clavicipitaceae</taxon>
        <taxon>Claviceps</taxon>
    </lineage>
</organism>
<dbReference type="PROSITE" id="PS51278">
    <property type="entry name" value="GATASE_TYPE_2"/>
    <property type="match status" value="1"/>
</dbReference>
<feature type="region of interest" description="Disordered" evidence="4">
    <location>
        <begin position="210"/>
        <end position="231"/>
    </location>
</feature>
<evidence type="ECO:0000313" key="7">
    <source>
        <dbReference type="Proteomes" id="UP000748025"/>
    </source>
</evidence>
<dbReference type="SUPFAM" id="SSF56235">
    <property type="entry name" value="N-terminal nucleophile aminohydrolases (Ntn hydrolases)"/>
    <property type="match status" value="1"/>
</dbReference>
<keyword evidence="3" id="KW-0315">Glutamine amidotransferase</keyword>
<dbReference type="Pfam" id="PF13537">
    <property type="entry name" value="GATase_7"/>
    <property type="match status" value="1"/>
</dbReference>
<dbReference type="GO" id="GO:0006529">
    <property type="term" value="P:asparagine biosynthetic process"/>
    <property type="evidence" value="ECO:0007669"/>
    <property type="project" value="UniProtKB-KW"/>
</dbReference>
<reference evidence="6" key="1">
    <citation type="journal article" date="2020" name="bioRxiv">
        <title>Whole genome comparisons of ergot fungi reveals the divergence and evolution of species within the genus Claviceps are the result of varying mechanisms driving genome evolution and host range expansion.</title>
        <authorList>
            <person name="Wyka S.A."/>
            <person name="Mondo S.J."/>
            <person name="Liu M."/>
            <person name="Dettman J."/>
            <person name="Nalam V."/>
            <person name="Broders K.D."/>
        </authorList>
    </citation>
    <scope>NUCLEOTIDE SEQUENCE</scope>
    <source>
        <strain evidence="6">CCC 602</strain>
    </source>
</reference>
<dbReference type="CDD" id="cd03766">
    <property type="entry name" value="Gn_AT_II_novel"/>
    <property type="match status" value="1"/>
</dbReference>
<feature type="domain" description="Glutamine amidotransferase type-2" evidence="5">
    <location>
        <begin position="2"/>
        <end position="231"/>
    </location>
</feature>
<feature type="compositionally biased region" description="Basic and acidic residues" evidence="4">
    <location>
        <begin position="41"/>
        <end position="53"/>
    </location>
</feature>
<evidence type="ECO:0000256" key="3">
    <source>
        <dbReference type="ARBA" id="ARBA00022962"/>
    </source>
</evidence>
<dbReference type="AlphaFoldDB" id="A0A9P7N6K3"/>
<dbReference type="PANTHER" id="PTHR45937:SF1">
    <property type="entry name" value="ASPARAGINE SYNTHETASE DOMAIN-CONTAINING PROTEIN 1"/>
    <property type="match status" value="1"/>
</dbReference>
<name>A0A9P7N6K3_9HYPO</name>
<dbReference type="OrthoDB" id="10252281at2759"/>
<dbReference type="InterPro" id="IPR051857">
    <property type="entry name" value="Asn_synthetase_domain"/>
</dbReference>
<feature type="compositionally biased region" description="Basic and acidic residues" evidence="4">
    <location>
        <begin position="210"/>
        <end position="225"/>
    </location>
</feature>
<feature type="region of interest" description="Disordered" evidence="4">
    <location>
        <begin position="27"/>
        <end position="53"/>
    </location>
</feature>
<comment type="caution">
    <text evidence="6">The sequence shown here is derived from an EMBL/GenBank/DDBJ whole genome shotgun (WGS) entry which is preliminary data.</text>
</comment>
<feature type="non-terminal residue" evidence="6">
    <location>
        <position position="231"/>
    </location>
</feature>
<keyword evidence="7" id="KW-1185">Reference proteome</keyword>